<dbReference type="EMBL" id="JAEPES010000002">
    <property type="protein sequence ID" value="MBK4347112.1"/>
    <property type="molecule type" value="Genomic_DNA"/>
</dbReference>
<protein>
    <recommendedName>
        <fullName evidence="3">Camelysin metallo-endopeptidase</fullName>
    </recommendedName>
</protein>
<evidence type="ECO:0000313" key="2">
    <source>
        <dbReference type="Proteomes" id="UP000636458"/>
    </source>
</evidence>
<accession>A0A934SLG3</accession>
<reference evidence="1" key="1">
    <citation type="submission" date="2021-01" db="EMBL/GenBank/DDBJ databases">
        <title>Lacisediminihabitans sp. nov. strain G11-30, isolated from Antarctic Soil.</title>
        <authorList>
            <person name="Li J."/>
        </authorList>
    </citation>
    <scope>NUCLEOTIDE SEQUENCE</scope>
    <source>
        <strain evidence="1">G11-30</strain>
    </source>
</reference>
<name>A0A934SLG3_9MICO</name>
<gene>
    <name evidence="1" type="ORF">IV501_05645</name>
</gene>
<comment type="caution">
    <text evidence="1">The sequence shown here is derived from an EMBL/GenBank/DDBJ whole genome shotgun (WGS) entry which is preliminary data.</text>
</comment>
<keyword evidence="2" id="KW-1185">Reference proteome</keyword>
<dbReference type="AlphaFoldDB" id="A0A934SLG3"/>
<sequence length="204" mass="20550">MSHRLALRPSRRSFTLVGAIAVVAALGISSAIVWQASYSAFSATTSNATSNWAAGTVLLTNDSASTAMFTATGLKPGSTGTKCIAVTSTGTLPSAVKLYTSSPATTNALSTYITLTITQGTGGSFASCASFVADATGSAIYSGTLANIGTTNTSYANGLTNWSPTGSASETKTYQFVYTVSASAPNSVQGGTAALGFTWEANNT</sequence>
<dbReference type="Proteomes" id="UP000636458">
    <property type="component" value="Unassembled WGS sequence"/>
</dbReference>
<proteinExistence type="predicted"/>
<evidence type="ECO:0000313" key="1">
    <source>
        <dbReference type="EMBL" id="MBK4347112.1"/>
    </source>
</evidence>
<organism evidence="1 2">
    <name type="scientific">Lacisediminihabitans changchengi</name>
    <dbReference type="NCBI Taxonomy" id="2787634"/>
    <lineage>
        <taxon>Bacteria</taxon>
        <taxon>Bacillati</taxon>
        <taxon>Actinomycetota</taxon>
        <taxon>Actinomycetes</taxon>
        <taxon>Micrococcales</taxon>
        <taxon>Microbacteriaceae</taxon>
        <taxon>Lacisediminihabitans</taxon>
    </lineage>
</organism>
<evidence type="ECO:0008006" key="3">
    <source>
        <dbReference type="Google" id="ProtNLM"/>
    </source>
</evidence>